<dbReference type="AlphaFoldDB" id="A0A7Y0HVJ1"/>
<keyword evidence="1" id="KW-0472">Membrane</keyword>
<evidence type="ECO:0000313" key="3">
    <source>
        <dbReference type="Proteomes" id="UP000529710"/>
    </source>
</evidence>
<keyword evidence="1" id="KW-0812">Transmembrane</keyword>
<feature type="transmembrane region" description="Helical" evidence="1">
    <location>
        <begin position="78"/>
        <end position="98"/>
    </location>
</feature>
<keyword evidence="1" id="KW-1133">Transmembrane helix</keyword>
<feature type="transmembrane region" description="Helical" evidence="1">
    <location>
        <begin position="118"/>
        <end position="138"/>
    </location>
</feature>
<organism evidence="2 3">
    <name type="scientific">Bifidobacterium erythrocebi</name>
    <dbReference type="NCBI Taxonomy" id="2675325"/>
    <lineage>
        <taxon>Bacteria</taxon>
        <taxon>Bacillati</taxon>
        <taxon>Actinomycetota</taxon>
        <taxon>Actinomycetes</taxon>
        <taxon>Bifidobacteriales</taxon>
        <taxon>Bifidobacteriaceae</taxon>
        <taxon>Bifidobacterium</taxon>
    </lineage>
</organism>
<accession>A0A7Y0HVJ1</accession>
<name>A0A7Y0HVJ1_9BIFI</name>
<keyword evidence="3" id="KW-1185">Reference proteome</keyword>
<dbReference type="RefSeq" id="WP_169079124.1">
    <property type="nucleotide sequence ID" value="NZ_JAAIIF010000006.1"/>
</dbReference>
<proteinExistence type="predicted"/>
<dbReference type="EMBL" id="JAAIIF010000006">
    <property type="protein sequence ID" value="NMM95884.1"/>
    <property type="molecule type" value="Genomic_DNA"/>
</dbReference>
<dbReference type="Proteomes" id="UP000529710">
    <property type="component" value="Unassembled WGS sequence"/>
</dbReference>
<protein>
    <submittedName>
        <fullName evidence="2">Alcohol dehydrogenase</fullName>
    </submittedName>
</protein>
<gene>
    <name evidence="2" type="ORF">G1C98_0620</name>
</gene>
<reference evidence="2 3" key="1">
    <citation type="submission" date="2020-02" db="EMBL/GenBank/DDBJ databases">
        <title>Characterization of phylogenetic diversity of novel bifidobacterial species isolated in Czech ZOOs.</title>
        <authorList>
            <person name="Lugli G.A."/>
            <person name="Vera N.B."/>
            <person name="Ventura M."/>
        </authorList>
    </citation>
    <scope>NUCLEOTIDE SEQUENCE [LARGE SCALE GENOMIC DNA]</scope>
    <source>
        <strain evidence="2 3">DSM 109960</strain>
    </source>
</reference>
<evidence type="ECO:0000256" key="1">
    <source>
        <dbReference type="SAM" id="Phobius"/>
    </source>
</evidence>
<sequence length="155" mass="16778">MSRKSNESLMPWSHRQSPFVQMLITLLAGAASAFFGTLAHRMGASMNIPYGLVIAFLILGISTWCARARMGATGIGVHLIASSVTAWGVAICGVNGSALTPVGFSGAVPFFSQNVGYMWLYGLVLMQVVMLFLPRHWFEIPARRERTAASRASRA</sequence>
<evidence type="ECO:0000313" key="2">
    <source>
        <dbReference type="EMBL" id="NMM95884.1"/>
    </source>
</evidence>
<feature type="transmembrane region" description="Helical" evidence="1">
    <location>
        <begin position="49"/>
        <end position="66"/>
    </location>
</feature>
<comment type="caution">
    <text evidence="2">The sequence shown here is derived from an EMBL/GenBank/DDBJ whole genome shotgun (WGS) entry which is preliminary data.</text>
</comment>